<evidence type="ECO:0000256" key="1">
    <source>
        <dbReference type="SAM" id="MobiDB-lite"/>
    </source>
</evidence>
<dbReference type="InterPro" id="IPR019141">
    <property type="entry name" value="DUF2045"/>
</dbReference>
<gene>
    <name evidence="2" type="ORF">AXG93_2958s1510</name>
</gene>
<accession>A0A176VH69</accession>
<feature type="compositionally biased region" description="Polar residues" evidence="1">
    <location>
        <begin position="1"/>
        <end position="11"/>
    </location>
</feature>
<evidence type="ECO:0000313" key="3">
    <source>
        <dbReference type="Proteomes" id="UP000077202"/>
    </source>
</evidence>
<sequence>MASESSQNSRGSAHGSRGIEDEWQQVDMATSLPPPDDGAFNSARGDYHRTSPSRKELLSIVRKQPGGIGSGDFTNQEPEAGPDAHFWQQMLDMYFVRGLVELKAEKKSDEDDDLIFFVSLEGVQHGNGQFSESNDSEMQPYFVRRWAPELEKVLGNSFWEVDWSRSFYLNLIAHTSFSLTIAICSRENLKNHQHGSGASLTPIYKVTKTVYASPSRTNFQPDSKATETVAAYPDICFVVDDYDFTFNDVVLTEADHCYCVLLNARGGAAFPTDEEDSPEDHRTSREARMLGEVPQGSTSPKVTLFSGFVNYDMVIERWNCYVYLLINKKNCVGGKRPKFEDIFHMGEIKSKSERLIMRGPGGRGEVEVAVSAVATHIDVQQIDKPPPSPTQPRAKLALGSIMRKAAVVASAVAKNVAAAASDNGGGWAEGELIPLRCCLMSLSLPWDTLARDLLFKVNIF</sequence>
<dbReference type="Pfam" id="PF09741">
    <property type="entry name" value="DUF2045"/>
    <property type="match status" value="1"/>
</dbReference>
<evidence type="ECO:0000313" key="2">
    <source>
        <dbReference type="EMBL" id="OAE19773.1"/>
    </source>
</evidence>
<dbReference type="PANTHER" id="PTHR21477:SF13">
    <property type="entry name" value="KIAA0930"/>
    <property type="match status" value="1"/>
</dbReference>
<comment type="caution">
    <text evidence="2">The sequence shown here is derived from an EMBL/GenBank/DDBJ whole genome shotgun (WGS) entry which is preliminary data.</text>
</comment>
<name>A0A176VH69_MARPO</name>
<protein>
    <submittedName>
        <fullName evidence="2">Uncharacterized protein</fullName>
    </submittedName>
</protein>
<proteinExistence type="predicted"/>
<dbReference type="Proteomes" id="UP000077202">
    <property type="component" value="Unassembled WGS sequence"/>
</dbReference>
<feature type="region of interest" description="Disordered" evidence="1">
    <location>
        <begin position="1"/>
        <end position="53"/>
    </location>
</feature>
<dbReference type="AlphaFoldDB" id="A0A176VH69"/>
<keyword evidence="3" id="KW-1185">Reference proteome</keyword>
<reference evidence="2" key="1">
    <citation type="submission" date="2016-03" db="EMBL/GenBank/DDBJ databases">
        <title>Mechanisms controlling the formation of the plant cell surface in tip-growing cells are functionally conserved among land plants.</title>
        <authorList>
            <person name="Honkanen S."/>
            <person name="Jones V.A."/>
            <person name="Morieri G."/>
            <person name="Champion C."/>
            <person name="Hetherington A.J."/>
            <person name="Kelly S."/>
            <person name="Saint-Marcoux D."/>
            <person name="Proust H."/>
            <person name="Prescott H."/>
            <person name="Dolan L."/>
        </authorList>
    </citation>
    <scope>NUCLEOTIDE SEQUENCE [LARGE SCALE GENOMIC DNA]</scope>
    <source>
        <tissue evidence="2">Whole gametophyte</tissue>
    </source>
</reference>
<dbReference type="EMBL" id="LVLJ01003787">
    <property type="protein sequence ID" value="OAE19773.1"/>
    <property type="molecule type" value="Genomic_DNA"/>
</dbReference>
<organism evidence="2 3">
    <name type="scientific">Marchantia polymorpha subsp. ruderalis</name>
    <dbReference type="NCBI Taxonomy" id="1480154"/>
    <lineage>
        <taxon>Eukaryota</taxon>
        <taxon>Viridiplantae</taxon>
        <taxon>Streptophyta</taxon>
        <taxon>Embryophyta</taxon>
        <taxon>Marchantiophyta</taxon>
        <taxon>Marchantiopsida</taxon>
        <taxon>Marchantiidae</taxon>
        <taxon>Marchantiales</taxon>
        <taxon>Marchantiaceae</taxon>
        <taxon>Marchantia</taxon>
    </lineage>
</organism>
<dbReference type="PANTHER" id="PTHR21477">
    <property type="entry name" value="ZGC:172139"/>
    <property type="match status" value="1"/>
</dbReference>